<dbReference type="Gene3D" id="3.30.390.130">
    <property type="match status" value="1"/>
</dbReference>
<dbReference type="InterPro" id="IPR039396">
    <property type="entry name" value="Deltex_C"/>
</dbReference>
<evidence type="ECO:0000259" key="11">
    <source>
        <dbReference type="PROSITE" id="PS50089"/>
    </source>
</evidence>
<dbReference type="Proteomes" id="UP000028990">
    <property type="component" value="Unassembled WGS sequence"/>
</dbReference>
<protein>
    <recommendedName>
        <fullName evidence="9">E3 ubiquitin-protein ligase</fullName>
        <ecNumber evidence="9">2.3.2.27</ecNumber>
    </recommendedName>
</protein>
<keyword evidence="7 9" id="KW-0862">Zinc</keyword>
<feature type="compositionally biased region" description="Polar residues" evidence="10">
    <location>
        <begin position="196"/>
        <end position="205"/>
    </location>
</feature>
<comment type="catalytic activity">
    <reaction evidence="1 9">
        <text>S-ubiquitinyl-[E2 ubiquitin-conjugating enzyme]-L-cysteine + [acceptor protein]-L-lysine = [E2 ubiquitin-conjugating enzyme]-L-cysteine + N(6)-ubiquitinyl-[acceptor protein]-L-lysine.</text>
        <dbReference type="EC" id="2.3.2.27"/>
    </reaction>
</comment>
<dbReference type="OMA" id="FKYICPD"/>
<evidence type="ECO:0000313" key="13">
    <source>
        <dbReference type="Proteomes" id="UP000028990"/>
    </source>
</evidence>
<comment type="similarity">
    <text evidence="3 9">Belongs to the Deltex family.</text>
</comment>
<dbReference type="PROSITE" id="PS00518">
    <property type="entry name" value="ZF_RING_1"/>
    <property type="match status" value="1"/>
</dbReference>
<dbReference type="EMBL" id="KN120547">
    <property type="protein sequence ID" value="KFO38291.1"/>
    <property type="molecule type" value="Genomic_DNA"/>
</dbReference>
<keyword evidence="5 9" id="KW-0479">Metal-binding</keyword>
<dbReference type="Pfam" id="PF21717">
    <property type="entry name" value="DTX3L_a-b"/>
    <property type="match status" value="1"/>
</dbReference>
<feature type="region of interest" description="Disordered" evidence="10">
    <location>
        <begin position="90"/>
        <end position="125"/>
    </location>
</feature>
<dbReference type="GO" id="GO:0005737">
    <property type="term" value="C:cytoplasm"/>
    <property type="evidence" value="ECO:0007669"/>
    <property type="project" value="UniProtKB-SubCell"/>
</dbReference>
<evidence type="ECO:0000256" key="2">
    <source>
        <dbReference type="ARBA" id="ARBA00004906"/>
    </source>
</evidence>
<sequence length="738" mass="83413">MEPSIRSPSPLLVRVPECELVPRLRLRWKLERYFQSRQSGGGECNVQPLAADTFLVKFRERAAKERVSKRREHQIQTDSKLVTVFLETTQDPTEKNPGSSIFSLPQSQAEARSDAKPSREGSAPSAVDPCIQKIFLAVTADLNCDLFSKEQRSQVATVCPNIKTMQGHNGIESVCGDFKDIEKIYHFLSRQLLGNEQKQESLPSTTERKLPDQHEWSRFSPSEPKASSEEKGNHFEVPLCLFEYFEYTCPDKINSIEKRFGVNIKTQSSTLTGVTCIYFTCSQSGDLEGARESFVSEFQKKTASLKHEYVPLVDSKQASEIKHKLSCCFPKLLIKEHRKVLTLLGTLDDIKAAKQKMSEGFVKPPMKILAHNFMTNAVEVDTARYKLLAELHKEIAEIEQKYDTHCQVWEKDQKTLIQFNPKDKALDLSVHAYASFIDALQQASSLLMSEVLPLKDLGKDRKHLRGTKFANDFSKKHPNVHFVLDQESITLTGLPDHLAQAKQFVLQKQRVPLAGEKLNNERETLVDIDSNDSKAASPLPKGSASSGNSDTDKKEEDLCIICLDTIRNKHVLSKCKHEFCDPCIKKCMSYKPVCPLCQTSYGIQMGNQPEGTMTYSVREEPLPGYKSCGTIVIKYCMKGGIQTAEHPNPGRRYFKTERIAYLPDNEEGKEVLRLLQVAFKHKLIFTVGHSSTQNISDVITWNDIHHKTSQYGGPSNYGYPDPGYLRRVKEELKAKGIE</sequence>
<dbReference type="STRING" id="885580.ENSFDAP00000005518"/>
<dbReference type="InterPro" id="IPR048409">
    <property type="entry name" value="DTX3L_KH-like"/>
</dbReference>
<feature type="compositionally biased region" description="Basic and acidic residues" evidence="10">
    <location>
        <begin position="206"/>
        <end position="217"/>
    </location>
</feature>
<keyword evidence="4 9" id="KW-0808">Transferase</keyword>
<keyword evidence="6 8" id="KW-0863">Zinc-finger</keyword>
<dbReference type="InterPro" id="IPR048418">
    <property type="entry name" value="DTX3L_a/b_dom"/>
</dbReference>
<gene>
    <name evidence="12" type="ORF">H920_00243</name>
</gene>
<accession>A0A091ERB0</accession>
<dbReference type="GO" id="GO:0061630">
    <property type="term" value="F:ubiquitin protein ligase activity"/>
    <property type="evidence" value="ECO:0007669"/>
    <property type="project" value="UniProtKB-UniRule"/>
</dbReference>
<dbReference type="eggNOG" id="ENOG502RGAW">
    <property type="taxonomic scope" value="Eukaryota"/>
</dbReference>
<dbReference type="Pfam" id="PF00097">
    <property type="entry name" value="zf-C3HC4"/>
    <property type="match status" value="1"/>
</dbReference>
<dbReference type="InterPro" id="IPR017907">
    <property type="entry name" value="Znf_RING_CS"/>
</dbReference>
<reference evidence="12 13" key="1">
    <citation type="submission" date="2013-11" db="EMBL/GenBank/DDBJ databases">
        <title>The Damaraland mole rat (Fukomys damarensis) genome and evolution of African mole rats.</title>
        <authorList>
            <person name="Gladyshev V.N."/>
            <person name="Fang X."/>
        </authorList>
    </citation>
    <scope>NUCLEOTIDE SEQUENCE [LARGE SCALE GENOMIC DNA]</scope>
    <source>
        <tissue evidence="12">Liver</tissue>
    </source>
</reference>
<proteinExistence type="inferred from homology"/>
<feature type="compositionally biased region" description="Polar residues" evidence="10">
    <location>
        <begin position="90"/>
        <end position="110"/>
    </location>
</feature>
<dbReference type="InterPro" id="IPR039399">
    <property type="entry name" value="Deltex_C_sf"/>
</dbReference>
<evidence type="ECO:0000313" key="12">
    <source>
        <dbReference type="EMBL" id="KFO38291.1"/>
    </source>
</evidence>
<dbReference type="AlphaFoldDB" id="A0A091ERB0"/>
<dbReference type="InterPro" id="IPR039398">
    <property type="entry name" value="Deltex_fam"/>
</dbReference>
<dbReference type="OrthoDB" id="527344at2759"/>
<dbReference type="Gene3D" id="3.30.70.330">
    <property type="match status" value="1"/>
</dbReference>
<dbReference type="InterPro" id="IPR001841">
    <property type="entry name" value="Znf_RING"/>
</dbReference>
<evidence type="ECO:0000256" key="4">
    <source>
        <dbReference type="ARBA" id="ARBA00022679"/>
    </source>
</evidence>
<dbReference type="Pfam" id="PF23222">
    <property type="entry name" value="RRM_PARP14_1"/>
    <property type="match status" value="1"/>
</dbReference>
<dbReference type="Pfam" id="PF21718">
    <property type="entry name" value="KH_DTX3L"/>
    <property type="match status" value="2"/>
</dbReference>
<dbReference type="GO" id="GO:0008270">
    <property type="term" value="F:zinc ion binding"/>
    <property type="evidence" value="ECO:0007669"/>
    <property type="project" value="UniProtKB-KW"/>
</dbReference>
<evidence type="ECO:0000256" key="7">
    <source>
        <dbReference type="ARBA" id="ARBA00022833"/>
    </source>
</evidence>
<comment type="subcellular location">
    <subcellularLocation>
        <location evidence="9">Cytoplasm</location>
    </subcellularLocation>
</comment>
<evidence type="ECO:0000256" key="9">
    <source>
        <dbReference type="RuleBase" id="RU367105"/>
    </source>
</evidence>
<comment type="pathway">
    <text evidence="2 9">Protein modification; protein ubiquitination.</text>
</comment>
<dbReference type="GO" id="GO:0007219">
    <property type="term" value="P:Notch signaling pathway"/>
    <property type="evidence" value="ECO:0007669"/>
    <property type="project" value="InterPro"/>
</dbReference>
<dbReference type="PANTHER" id="PTHR12622">
    <property type="entry name" value="DELTEX-RELATED"/>
    <property type="match status" value="1"/>
</dbReference>
<evidence type="ECO:0000256" key="8">
    <source>
        <dbReference type="PROSITE-ProRule" id="PRU00175"/>
    </source>
</evidence>
<dbReference type="SUPFAM" id="SSF57850">
    <property type="entry name" value="RING/U-box"/>
    <property type="match status" value="1"/>
</dbReference>
<dbReference type="EC" id="2.3.2.27" evidence="9"/>
<feature type="region of interest" description="Disordered" evidence="10">
    <location>
        <begin position="196"/>
        <end position="230"/>
    </location>
</feature>
<evidence type="ECO:0000256" key="1">
    <source>
        <dbReference type="ARBA" id="ARBA00000900"/>
    </source>
</evidence>
<feature type="region of interest" description="Disordered" evidence="10">
    <location>
        <begin position="522"/>
        <end position="552"/>
    </location>
</feature>
<keyword evidence="13" id="KW-1185">Reference proteome</keyword>
<dbReference type="GO" id="GO:0016567">
    <property type="term" value="P:protein ubiquitination"/>
    <property type="evidence" value="ECO:0007669"/>
    <property type="project" value="UniProtKB-UniRule"/>
</dbReference>
<dbReference type="InterPro" id="IPR018957">
    <property type="entry name" value="Znf_C3HC4_RING-type"/>
</dbReference>
<dbReference type="InterPro" id="IPR057051">
    <property type="entry name" value="PARP14_RPM_1"/>
</dbReference>
<evidence type="ECO:0000256" key="5">
    <source>
        <dbReference type="ARBA" id="ARBA00022723"/>
    </source>
</evidence>
<evidence type="ECO:0000256" key="6">
    <source>
        <dbReference type="ARBA" id="ARBA00022771"/>
    </source>
</evidence>
<name>A0A091ERB0_FUKDA</name>
<dbReference type="SMART" id="SM00184">
    <property type="entry name" value="RING"/>
    <property type="match status" value="1"/>
</dbReference>
<dbReference type="Gene3D" id="3.30.40.10">
    <property type="entry name" value="Zinc/RING finger domain, C3HC4 (zinc finger)"/>
    <property type="match status" value="1"/>
</dbReference>
<dbReference type="Pfam" id="PF18102">
    <property type="entry name" value="DTC"/>
    <property type="match status" value="1"/>
</dbReference>
<dbReference type="PROSITE" id="PS50089">
    <property type="entry name" value="ZF_RING_2"/>
    <property type="match status" value="1"/>
</dbReference>
<dbReference type="UniPathway" id="UPA00143"/>
<dbReference type="CDD" id="cd09633">
    <property type="entry name" value="Deltex_C"/>
    <property type="match status" value="1"/>
</dbReference>
<evidence type="ECO:0000256" key="3">
    <source>
        <dbReference type="ARBA" id="ARBA00009413"/>
    </source>
</evidence>
<evidence type="ECO:0000256" key="10">
    <source>
        <dbReference type="SAM" id="MobiDB-lite"/>
    </source>
</evidence>
<keyword evidence="9" id="KW-0963">Cytoplasm</keyword>
<organism evidence="12 13">
    <name type="scientific">Fukomys damarensis</name>
    <name type="common">Damaraland mole rat</name>
    <name type="synonym">Cryptomys damarensis</name>
    <dbReference type="NCBI Taxonomy" id="885580"/>
    <lineage>
        <taxon>Eukaryota</taxon>
        <taxon>Metazoa</taxon>
        <taxon>Chordata</taxon>
        <taxon>Craniata</taxon>
        <taxon>Vertebrata</taxon>
        <taxon>Euteleostomi</taxon>
        <taxon>Mammalia</taxon>
        <taxon>Eutheria</taxon>
        <taxon>Euarchontoglires</taxon>
        <taxon>Glires</taxon>
        <taxon>Rodentia</taxon>
        <taxon>Hystricomorpha</taxon>
        <taxon>Bathyergidae</taxon>
        <taxon>Fukomys</taxon>
    </lineage>
</organism>
<feature type="domain" description="RING-type" evidence="11">
    <location>
        <begin position="559"/>
        <end position="598"/>
    </location>
</feature>
<dbReference type="InterPro" id="IPR013083">
    <property type="entry name" value="Znf_RING/FYVE/PHD"/>
</dbReference>
<dbReference type="InterPro" id="IPR012677">
    <property type="entry name" value="Nucleotide-bd_a/b_plait_sf"/>
</dbReference>